<dbReference type="Proteomes" id="UP000466345">
    <property type="component" value="Unassembled WGS sequence"/>
</dbReference>
<dbReference type="AlphaFoldDB" id="A0A7K0CNR8"/>
<protein>
    <submittedName>
        <fullName evidence="1">Uncharacterized protein</fullName>
    </submittedName>
</protein>
<evidence type="ECO:0000313" key="2">
    <source>
        <dbReference type="Proteomes" id="UP000466345"/>
    </source>
</evidence>
<reference evidence="1 2" key="1">
    <citation type="submission" date="2019-10" db="EMBL/GenBank/DDBJ databases">
        <title>Streptomyces smaragdinus sp. nov. and Streptomyces fabii sp. nov., isolated from the gut of fungus growing-termite Macrotermes natalensis.</title>
        <authorList>
            <person name="Schwitalla J."/>
            <person name="Benndorf R."/>
            <person name="Martin K."/>
            <person name="De Beer W."/>
            <person name="Kaster A.-K."/>
            <person name="Vollmers J."/>
            <person name="Poulsen M."/>
            <person name="Beemelmanns C."/>
        </authorList>
    </citation>
    <scope>NUCLEOTIDE SEQUENCE [LARGE SCALE GENOMIC DNA]</scope>
    <source>
        <strain evidence="1 2">RB5</strain>
    </source>
</reference>
<dbReference type="RefSeq" id="WP_153455905.1">
    <property type="nucleotide sequence ID" value="NZ_WEGJ01000028.1"/>
</dbReference>
<dbReference type="OrthoDB" id="4312942at2"/>
<keyword evidence="2" id="KW-1185">Reference proteome</keyword>
<proteinExistence type="predicted"/>
<evidence type="ECO:0000313" key="1">
    <source>
        <dbReference type="EMBL" id="MQY15061.1"/>
    </source>
</evidence>
<accession>A0A7K0CNR8</accession>
<organism evidence="1 2">
    <name type="scientific">Streptomyces smaragdinus</name>
    <dbReference type="NCBI Taxonomy" id="2585196"/>
    <lineage>
        <taxon>Bacteria</taxon>
        <taxon>Bacillati</taxon>
        <taxon>Actinomycetota</taxon>
        <taxon>Actinomycetes</taxon>
        <taxon>Kitasatosporales</taxon>
        <taxon>Streptomycetaceae</taxon>
        <taxon>Streptomyces</taxon>
    </lineage>
</organism>
<dbReference type="EMBL" id="WEGJ01000028">
    <property type="protein sequence ID" value="MQY15061.1"/>
    <property type="molecule type" value="Genomic_DNA"/>
</dbReference>
<comment type="caution">
    <text evidence="1">The sequence shown here is derived from an EMBL/GenBank/DDBJ whole genome shotgun (WGS) entry which is preliminary data.</text>
</comment>
<name>A0A7K0CNR8_9ACTN</name>
<gene>
    <name evidence="1" type="ORF">SRB5_52380</name>
</gene>
<sequence length="334" mass="37405">MRLGRSSSGRGEFRPVYHPAGLDDALRAALDDLLVGRWMATRTLLARTGDDLALRTSRSQVLGVGAARSAVVQVWLDEEPHSVDARMIRARVATHRAVQAARRRLPGAAQLEDEARALCHEAAEAAWDPVPWICLLTLAQLDAGQRRPEHRELPPETLLQRGPWGLLNEAVKRDQYNREAFHRMLQLSTQHGGSHAYALDFARWVGSWAPAGSPLLVLPLYAHAEHYLNERKRGRGDALVHRQWSREDILRDTLRAMDGWLERSDPATRSQLDLNYLAHALSAAGQHSDARLVFEALGPYATELPWAYVTDDPERSDLATAEFLRARALALRNT</sequence>